<feature type="region of interest" description="Disordered" evidence="10">
    <location>
        <begin position="835"/>
        <end position="854"/>
    </location>
</feature>
<reference evidence="14 15" key="1">
    <citation type="submission" date="2025-04" db="UniProtKB">
        <authorList>
            <consortium name="RefSeq"/>
        </authorList>
    </citation>
    <scope>IDENTIFICATION</scope>
    <source>
        <tissue evidence="14 15">Gonad</tissue>
    </source>
</reference>
<dbReference type="RefSeq" id="XP_019646260.1">
    <property type="nucleotide sequence ID" value="XM_019790701.1"/>
</dbReference>
<dbReference type="InterPro" id="IPR017907">
    <property type="entry name" value="Znf_RING_CS"/>
</dbReference>
<proteinExistence type="inferred from homology"/>
<feature type="domain" description="Macro" evidence="12">
    <location>
        <begin position="513"/>
        <end position="701"/>
    </location>
</feature>
<dbReference type="Pfam" id="PF13923">
    <property type="entry name" value="zf-C3HC4_2"/>
    <property type="match status" value="1"/>
</dbReference>
<evidence type="ECO:0000313" key="15">
    <source>
        <dbReference type="RefSeq" id="XP_019646261.1"/>
    </source>
</evidence>
<evidence type="ECO:0000256" key="7">
    <source>
        <dbReference type="ARBA" id="ARBA00022833"/>
    </source>
</evidence>
<keyword evidence="6 8" id="KW-0863">Zinc-finger</keyword>
<evidence type="ECO:0000313" key="14">
    <source>
        <dbReference type="RefSeq" id="XP_019646260.1"/>
    </source>
</evidence>
<dbReference type="InterPro" id="IPR039399">
    <property type="entry name" value="Deltex_C_sf"/>
</dbReference>
<comment type="subcellular location">
    <subcellularLocation>
        <location evidence="9">Cytoplasm</location>
    </subcellularLocation>
</comment>
<dbReference type="PROSITE" id="PS00518">
    <property type="entry name" value="ZF_RING_1"/>
    <property type="match status" value="1"/>
</dbReference>
<accession>A0A6P5AWB6</accession>
<keyword evidence="5 9" id="KW-0479">Metal-binding</keyword>
<sequence>MDDVTGEVTDRPMDDRGNRNPARSGDAPGAEGPFVHTDRRSILVSHIPEGINRDKLEIHFMRKTNGGGDIENVTLMESSTAKITYSEESFVQGVLEREQYVLGKKVEVQKWRPKPDDTVKRSGDPEQQKDSHELVQVFGSVRAFVRPEKSRYITKSWKNTVKRGIDGIVFKKGEEGRNEVVEVVGNWSEVTRVRSLLQIEVWSAQGIIPGTDAHGGSGSKDVDTSSAGTGQGRGRGTPDTPVPAITATQQPGSGLATAVRPKKRPHVTHQHGREQPGPPDEADGPDTHHPGTTQPQRHSDRKRRTPGQPTQIHDGPDGGLGASTTSHGYKTVNRKTQTSHDDIDPSKIVIVPDIKSYLCQVNGSEVLKIMLKNKAVIVMNDVDGQTEVEFFGSHAADSDPENAKEEFTTLYQKIHHSIVCKPFELQSRHIPPDQVSTAVAKIKEDFPRVMLKPCPEKDVMFYGTEKEVQEAKTAMCEHLGISTARGRRRRGATGTTGQPDKFGQTGTGSSSTTEWFNHTTREGIQIVVAQGDITKQRVDVIANAANESLSHGSGVAGAISKAGGPSIQKESNAYVKKHGPLWVTGTAVTGGGQLPCKHIIHAVGPRWTPGYEGANERELRQTCCNVLTKASVTLQAESVAIPAISSGIFGMPKDRCAESLLSGLQQFLQRASHSCTLRKILFIDMDQATVKVLADTFGKELSPTTTDAAAPPGDVIQPPSDQYSSARTTSRKSLTAPGDTGKGMTSDGADCSICMSGITDPKSLPCKHTFCRECIDTALSYKSQCPICNAIVGELIGNQPPGRMEWCTSHGTRLPGYENFSAIVISYDFPDGIQGPEHTSPGRPFSGTSRRAYLPNNDEGRELVQLLKKAFDKRLVFTIGTSVTTGATDTVVWNDIHHKTNPYAGASDYGYPDPGYLNRLRQELAAKGIK</sequence>
<comment type="pathway">
    <text evidence="2 9">Protein modification; protein ubiquitination.</text>
</comment>
<dbReference type="InterPro" id="IPR043472">
    <property type="entry name" value="Macro_dom-like"/>
</dbReference>
<dbReference type="Pfam" id="PF01661">
    <property type="entry name" value="Macro"/>
    <property type="match status" value="1"/>
</dbReference>
<dbReference type="Pfam" id="PF18102">
    <property type="entry name" value="DTC"/>
    <property type="match status" value="1"/>
</dbReference>
<evidence type="ECO:0000313" key="16">
    <source>
        <dbReference type="RefSeq" id="XP_019646262.1"/>
    </source>
</evidence>
<dbReference type="SMART" id="SM00184">
    <property type="entry name" value="RING"/>
    <property type="match status" value="1"/>
</dbReference>
<dbReference type="SUPFAM" id="SSF57850">
    <property type="entry name" value="RING/U-box"/>
    <property type="match status" value="1"/>
</dbReference>
<organism evidence="13 15">
    <name type="scientific">Branchiostoma belcheri</name>
    <name type="common">Amphioxus</name>
    <dbReference type="NCBI Taxonomy" id="7741"/>
    <lineage>
        <taxon>Eukaryota</taxon>
        <taxon>Metazoa</taxon>
        <taxon>Chordata</taxon>
        <taxon>Cephalochordata</taxon>
        <taxon>Leptocardii</taxon>
        <taxon>Amphioxiformes</taxon>
        <taxon>Branchiostomatidae</taxon>
        <taxon>Branchiostoma</taxon>
    </lineage>
</organism>
<evidence type="ECO:0000256" key="6">
    <source>
        <dbReference type="ARBA" id="ARBA00022771"/>
    </source>
</evidence>
<dbReference type="Gene3D" id="3.40.220.10">
    <property type="entry name" value="Leucine Aminopeptidase, subunit E, domain 1"/>
    <property type="match status" value="1"/>
</dbReference>
<evidence type="ECO:0000256" key="9">
    <source>
        <dbReference type="RuleBase" id="RU367105"/>
    </source>
</evidence>
<evidence type="ECO:0000256" key="8">
    <source>
        <dbReference type="PROSITE-ProRule" id="PRU00175"/>
    </source>
</evidence>
<dbReference type="Gene3D" id="3.30.70.330">
    <property type="match status" value="1"/>
</dbReference>
<feature type="region of interest" description="Disordered" evidence="10">
    <location>
        <begin position="485"/>
        <end position="511"/>
    </location>
</feature>
<dbReference type="InterPro" id="IPR013083">
    <property type="entry name" value="Znf_RING/FYVE/PHD"/>
</dbReference>
<dbReference type="Proteomes" id="UP000515135">
    <property type="component" value="Unplaced"/>
</dbReference>
<dbReference type="RefSeq" id="XP_019646261.1">
    <property type="nucleotide sequence ID" value="XM_019790702.1"/>
</dbReference>
<keyword evidence="4 9" id="KW-0808">Transferase</keyword>
<dbReference type="CDD" id="cd02907">
    <property type="entry name" value="Macro_Af1521_BAL-like"/>
    <property type="match status" value="1"/>
</dbReference>
<dbReference type="GeneID" id="109486806"/>
<dbReference type="PROSITE" id="PS50089">
    <property type="entry name" value="ZF_RING_2"/>
    <property type="match status" value="1"/>
</dbReference>
<gene>
    <name evidence="14 15 16" type="primary">LOC109486806</name>
</gene>
<name>A0A6P5AWB6_BRABE</name>
<evidence type="ECO:0000259" key="12">
    <source>
        <dbReference type="PROSITE" id="PS51154"/>
    </source>
</evidence>
<evidence type="ECO:0000256" key="2">
    <source>
        <dbReference type="ARBA" id="ARBA00004906"/>
    </source>
</evidence>
<feature type="region of interest" description="Disordered" evidence="10">
    <location>
        <begin position="702"/>
        <end position="746"/>
    </location>
</feature>
<feature type="domain" description="RING-type" evidence="11">
    <location>
        <begin position="751"/>
        <end position="789"/>
    </location>
</feature>
<dbReference type="GO" id="GO:0016567">
    <property type="term" value="P:protein ubiquitination"/>
    <property type="evidence" value="ECO:0007669"/>
    <property type="project" value="UniProtKB-UniRule"/>
</dbReference>
<comment type="similarity">
    <text evidence="3 9">Belongs to the Deltex family.</text>
</comment>
<evidence type="ECO:0000313" key="13">
    <source>
        <dbReference type="Proteomes" id="UP000515135"/>
    </source>
</evidence>
<dbReference type="SMART" id="SM00506">
    <property type="entry name" value="A1pp"/>
    <property type="match status" value="1"/>
</dbReference>
<dbReference type="CDD" id="cd09633">
    <property type="entry name" value="Deltex_C"/>
    <property type="match status" value="1"/>
</dbReference>
<dbReference type="EC" id="2.3.2.27" evidence="9"/>
<dbReference type="GO" id="GO:0061630">
    <property type="term" value="F:ubiquitin protein ligase activity"/>
    <property type="evidence" value="ECO:0007669"/>
    <property type="project" value="UniProtKB-UniRule"/>
</dbReference>
<dbReference type="InterPro" id="IPR002589">
    <property type="entry name" value="Macro_dom"/>
</dbReference>
<evidence type="ECO:0000259" key="11">
    <source>
        <dbReference type="PROSITE" id="PS50089"/>
    </source>
</evidence>
<comment type="catalytic activity">
    <reaction evidence="1 9">
        <text>S-ubiquitinyl-[E2 ubiquitin-conjugating enzyme]-L-cysteine + [acceptor protein]-L-lysine = [E2 ubiquitin-conjugating enzyme]-L-cysteine + N(6)-ubiquitinyl-[acceptor protein]-L-lysine.</text>
        <dbReference type="EC" id="2.3.2.27"/>
    </reaction>
</comment>
<evidence type="ECO:0000256" key="3">
    <source>
        <dbReference type="ARBA" id="ARBA00009413"/>
    </source>
</evidence>
<dbReference type="PANTHER" id="PTHR12622">
    <property type="entry name" value="DELTEX-RELATED"/>
    <property type="match status" value="1"/>
</dbReference>
<protein>
    <recommendedName>
        <fullName evidence="9">E3 ubiquitin-protein ligase</fullName>
        <ecNumber evidence="9">2.3.2.27</ecNumber>
    </recommendedName>
</protein>
<dbReference type="Pfam" id="PF23085">
    <property type="entry name" value="RRM_PARP14_3"/>
    <property type="match status" value="1"/>
</dbReference>
<dbReference type="InterPro" id="IPR012677">
    <property type="entry name" value="Nucleotide-bd_a/b_plait_sf"/>
</dbReference>
<evidence type="ECO:0000256" key="10">
    <source>
        <dbReference type="SAM" id="MobiDB-lite"/>
    </source>
</evidence>
<dbReference type="AlphaFoldDB" id="A0A6P5AWB6"/>
<evidence type="ECO:0000256" key="5">
    <source>
        <dbReference type="ARBA" id="ARBA00022723"/>
    </source>
</evidence>
<dbReference type="PROSITE" id="PS51154">
    <property type="entry name" value="MACRO"/>
    <property type="match status" value="1"/>
</dbReference>
<feature type="compositionally biased region" description="Basic and acidic residues" evidence="10">
    <location>
        <begin position="8"/>
        <end position="18"/>
    </location>
</feature>
<feature type="region of interest" description="Disordered" evidence="10">
    <location>
        <begin position="208"/>
        <end position="327"/>
    </location>
</feature>
<dbReference type="Gene3D" id="3.30.390.130">
    <property type="match status" value="1"/>
</dbReference>
<dbReference type="OrthoDB" id="527344at2759"/>
<dbReference type="KEGG" id="bbel:109486806"/>
<feature type="region of interest" description="Disordered" evidence="10">
    <location>
        <begin position="1"/>
        <end position="38"/>
    </location>
</feature>
<dbReference type="RefSeq" id="XP_019646262.1">
    <property type="nucleotide sequence ID" value="XM_019790703.1"/>
</dbReference>
<keyword evidence="7 9" id="KW-0862">Zinc</keyword>
<dbReference type="UniPathway" id="UPA00143"/>
<dbReference type="InterPro" id="IPR001841">
    <property type="entry name" value="Znf_RING"/>
</dbReference>
<dbReference type="Gene3D" id="3.30.40.10">
    <property type="entry name" value="Zinc/RING finger domain, C3HC4 (zinc finger)"/>
    <property type="match status" value="1"/>
</dbReference>
<feature type="compositionally biased region" description="Basic residues" evidence="10">
    <location>
        <begin position="260"/>
        <end position="270"/>
    </location>
</feature>
<dbReference type="InterPro" id="IPR039396">
    <property type="entry name" value="Deltex_C"/>
</dbReference>
<dbReference type="SUPFAM" id="SSF52949">
    <property type="entry name" value="Macro domain-like"/>
    <property type="match status" value="1"/>
</dbReference>
<dbReference type="GO" id="GO:0008270">
    <property type="term" value="F:zinc ion binding"/>
    <property type="evidence" value="ECO:0007669"/>
    <property type="project" value="UniProtKB-KW"/>
</dbReference>
<evidence type="ECO:0000256" key="1">
    <source>
        <dbReference type="ARBA" id="ARBA00000900"/>
    </source>
</evidence>
<dbReference type="GO" id="GO:0007219">
    <property type="term" value="P:Notch signaling pathway"/>
    <property type="evidence" value="ECO:0007669"/>
    <property type="project" value="InterPro"/>
</dbReference>
<dbReference type="InterPro" id="IPR039398">
    <property type="entry name" value="Deltex_fam"/>
</dbReference>
<feature type="compositionally biased region" description="Polar residues" evidence="10">
    <location>
        <begin position="719"/>
        <end position="733"/>
    </location>
</feature>
<keyword evidence="13" id="KW-1185">Reference proteome</keyword>
<dbReference type="GO" id="GO:0005737">
    <property type="term" value="C:cytoplasm"/>
    <property type="evidence" value="ECO:0007669"/>
    <property type="project" value="UniProtKB-SubCell"/>
</dbReference>
<feature type="compositionally biased region" description="Low complexity" evidence="10">
    <location>
        <begin position="492"/>
        <end position="511"/>
    </location>
</feature>
<evidence type="ECO:0000256" key="4">
    <source>
        <dbReference type="ARBA" id="ARBA00022679"/>
    </source>
</evidence>
<keyword evidence="9" id="KW-0963">Cytoplasm</keyword>